<dbReference type="Gene3D" id="3.10.310.10">
    <property type="entry name" value="Diaminopimelate Epimerase, Chain A, domain 1"/>
    <property type="match status" value="2"/>
</dbReference>
<dbReference type="InParanoid" id="C7Q930"/>
<gene>
    <name evidence="3" type="ordered locus">Caci_3444</name>
</gene>
<dbReference type="PANTHER" id="PTHR13774:SF17">
    <property type="entry name" value="PHENAZINE BIOSYNTHESIS-LIKE DOMAIN-CONTAINING PROTEIN"/>
    <property type="match status" value="1"/>
</dbReference>
<comment type="similarity">
    <text evidence="1">Belongs to the PhzF family.</text>
</comment>
<reference evidence="3 4" key="1">
    <citation type="journal article" date="2009" name="Stand. Genomic Sci.">
        <title>Complete genome sequence of Catenulispora acidiphila type strain (ID 139908).</title>
        <authorList>
            <person name="Copeland A."/>
            <person name="Lapidus A."/>
            <person name="Glavina Del Rio T."/>
            <person name="Nolan M."/>
            <person name="Lucas S."/>
            <person name="Chen F."/>
            <person name="Tice H."/>
            <person name="Cheng J.F."/>
            <person name="Bruce D."/>
            <person name="Goodwin L."/>
            <person name="Pitluck S."/>
            <person name="Mikhailova N."/>
            <person name="Pati A."/>
            <person name="Ivanova N."/>
            <person name="Mavromatis K."/>
            <person name="Chen A."/>
            <person name="Palaniappan K."/>
            <person name="Chain P."/>
            <person name="Land M."/>
            <person name="Hauser L."/>
            <person name="Chang Y.J."/>
            <person name="Jeffries C.D."/>
            <person name="Chertkov O."/>
            <person name="Brettin T."/>
            <person name="Detter J.C."/>
            <person name="Han C."/>
            <person name="Ali Z."/>
            <person name="Tindall B.J."/>
            <person name="Goker M."/>
            <person name="Bristow J."/>
            <person name="Eisen J.A."/>
            <person name="Markowitz V."/>
            <person name="Hugenholtz P."/>
            <person name="Kyrpides N.C."/>
            <person name="Klenk H.P."/>
        </authorList>
    </citation>
    <scope>NUCLEOTIDE SEQUENCE [LARGE SCALE GENOMIC DNA]</scope>
    <source>
        <strain evidence="4">DSM 44928 / JCM 14897 / NBRC 102108 / NRRL B-24433 / ID139908</strain>
    </source>
</reference>
<dbReference type="Proteomes" id="UP000000851">
    <property type="component" value="Chromosome"/>
</dbReference>
<protein>
    <submittedName>
        <fullName evidence="3">Phenazine biosynthesis protein PhzF family</fullName>
    </submittedName>
</protein>
<evidence type="ECO:0000313" key="4">
    <source>
        <dbReference type="Proteomes" id="UP000000851"/>
    </source>
</evidence>
<organism evidence="3 4">
    <name type="scientific">Catenulispora acidiphila (strain DSM 44928 / JCM 14897 / NBRC 102108 / NRRL B-24433 / ID139908)</name>
    <dbReference type="NCBI Taxonomy" id="479433"/>
    <lineage>
        <taxon>Bacteria</taxon>
        <taxon>Bacillati</taxon>
        <taxon>Actinomycetota</taxon>
        <taxon>Actinomycetes</taxon>
        <taxon>Catenulisporales</taxon>
        <taxon>Catenulisporaceae</taxon>
        <taxon>Catenulispora</taxon>
    </lineage>
</organism>
<dbReference type="EMBL" id="CP001700">
    <property type="protein sequence ID" value="ACU72350.1"/>
    <property type="molecule type" value="Genomic_DNA"/>
</dbReference>
<dbReference type="PANTHER" id="PTHR13774">
    <property type="entry name" value="PHENAZINE BIOSYNTHESIS PROTEIN"/>
    <property type="match status" value="1"/>
</dbReference>
<dbReference type="KEGG" id="cai:Caci_3444"/>
<dbReference type="PIRSF" id="PIRSF016184">
    <property type="entry name" value="PhzC_PhzF"/>
    <property type="match status" value="1"/>
</dbReference>
<keyword evidence="2" id="KW-0413">Isomerase</keyword>
<dbReference type="GO" id="GO:0005737">
    <property type="term" value="C:cytoplasm"/>
    <property type="evidence" value="ECO:0007669"/>
    <property type="project" value="TreeGrafter"/>
</dbReference>
<dbReference type="AlphaFoldDB" id="C7Q930"/>
<dbReference type="Pfam" id="PF02567">
    <property type="entry name" value="PhzC-PhzF"/>
    <property type="match status" value="1"/>
</dbReference>
<dbReference type="STRING" id="479433.Caci_3444"/>
<dbReference type="HOGENOM" id="CLU_048756_2_2_11"/>
<dbReference type="InterPro" id="IPR003719">
    <property type="entry name" value="Phenazine_PhzF-like"/>
</dbReference>
<dbReference type="RefSeq" id="WP_012787643.1">
    <property type="nucleotide sequence ID" value="NC_013131.1"/>
</dbReference>
<dbReference type="SUPFAM" id="SSF54506">
    <property type="entry name" value="Diaminopimelate epimerase-like"/>
    <property type="match status" value="1"/>
</dbReference>
<evidence type="ECO:0000256" key="2">
    <source>
        <dbReference type="ARBA" id="ARBA00023235"/>
    </source>
</evidence>
<evidence type="ECO:0000256" key="1">
    <source>
        <dbReference type="ARBA" id="ARBA00008270"/>
    </source>
</evidence>
<sequence length="282" mass="30001">MNRPIPIVDTFADARFAGNPAAVAVCPEFPDAAVMQDAAHRIAVPTTAFVVPDPERPAVYRIRWFTPHAEINLCGHATIASTRCLSDLPENAGVDRLEFVSANGVLFTQWADGLVAIDLPADPPVPCDPPPELLAALRVGEGTGIGVVGCALSSDDVLVELESPEAVAAVRPDFEALGRLPYRGNVVTARDASDSDVDFASRTFFPCYGVNEDQVCVTAHCKLAPFWARKLGRARLTAIQPSARGGRLEVEDLGERVLVRGSAVLRPEPAVVGVGELFGAVR</sequence>
<accession>C7Q930</accession>
<dbReference type="eggNOG" id="COG0384">
    <property type="taxonomic scope" value="Bacteria"/>
</dbReference>
<evidence type="ECO:0000313" key="3">
    <source>
        <dbReference type="EMBL" id="ACU72350.1"/>
    </source>
</evidence>
<name>C7Q930_CATAD</name>
<keyword evidence="4" id="KW-1185">Reference proteome</keyword>
<dbReference type="GO" id="GO:0016853">
    <property type="term" value="F:isomerase activity"/>
    <property type="evidence" value="ECO:0007669"/>
    <property type="project" value="UniProtKB-KW"/>
</dbReference>
<dbReference type="OrthoDB" id="9788221at2"/>
<proteinExistence type="inferred from homology"/>